<dbReference type="GO" id="GO:0005886">
    <property type="term" value="C:plasma membrane"/>
    <property type="evidence" value="ECO:0007669"/>
    <property type="project" value="TreeGrafter"/>
</dbReference>
<dbReference type="PROSITE" id="PS00786">
    <property type="entry name" value="5_NUCLEOTIDASE_2"/>
    <property type="match status" value="1"/>
</dbReference>
<evidence type="ECO:0000256" key="10">
    <source>
        <dbReference type="ARBA" id="ARBA00022801"/>
    </source>
</evidence>
<comment type="caution">
    <text evidence="15">The sequence shown here is derived from an EMBL/GenBank/DDBJ whole genome shotgun (WGS) entry which is preliminary data.</text>
</comment>
<evidence type="ECO:0008006" key="17">
    <source>
        <dbReference type="Google" id="ProtNLM"/>
    </source>
</evidence>
<keyword evidence="7" id="KW-0479">Metal-binding</keyword>
<dbReference type="SUPFAM" id="SSF55816">
    <property type="entry name" value="5'-nucleotidase (syn. UDP-sugar hydrolase), C-terminal domain"/>
    <property type="match status" value="1"/>
</dbReference>
<dbReference type="Gene3D" id="3.90.780.10">
    <property type="entry name" value="5'-Nucleotidase, C-terminal domain"/>
    <property type="match status" value="1"/>
</dbReference>
<dbReference type="Proteomes" id="UP000821853">
    <property type="component" value="Chromosome 3"/>
</dbReference>
<dbReference type="OrthoDB" id="7722975at2759"/>
<evidence type="ECO:0000256" key="4">
    <source>
        <dbReference type="ARBA" id="ARBA00022442"/>
    </source>
</evidence>
<evidence type="ECO:0000256" key="9">
    <source>
        <dbReference type="ARBA" id="ARBA00022741"/>
    </source>
</evidence>
<keyword evidence="10 12" id="KW-0378">Hydrolase</keyword>
<dbReference type="PANTHER" id="PTHR11575">
    <property type="entry name" value="5'-NUCLEOTIDASE-RELATED"/>
    <property type="match status" value="1"/>
</dbReference>
<evidence type="ECO:0000259" key="13">
    <source>
        <dbReference type="Pfam" id="PF00149"/>
    </source>
</evidence>
<dbReference type="InterPro" id="IPR029052">
    <property type="entry name" value="Metallo-depent_PP-like"/>
</dbReference>
<evidence type="ECO:0000256" key="8">
    <source>
        <dbReference type="ARBA" id="ARBA00022729"/>
    </source>
</evidence>
<dbReference type="GO" id="GO:0006196">
    <property type="term" value="P:AMP catabolic process"/>
    <property type="evidence" value="ECO:0007669"/>
    <property type="project" value="TreeGrafter"/>
</dbReference>
<keyword evidence="5" id="KW-0964">Secreted</keyword>
<dbReference type="Pfam" id="PF02872">
    <property type="entry name" value="5_nucleotid_C"/>
    <property type="match status" value="1"/>
</dbReference>
<keyword evidence="9 12" id="KW-0547">Nucleotide-binding</keyword>
<name>A0A9J6G5A3_HAELO</name>
<keyword evidence="8" id="KW-0732">Signal</keyword>
<evidence type="ECO:0000256" key="3">
    <source>
        <dbReference type="ARBA" id="ARBA00006654"/>
    </source>
</evidence>
<dbReference type="PANTHER" id="PTHR11575:SF24">
    <property type="entry name" value="5'-NUCLEOTIDASE"/>
    <property type="match status" value="1"/>
</dbReference>
<keyword evidence="6" id="KW-0800">Toxin</keyword>
<dbReference type="GO" id="GO:0046872">
    <property type="term" value="F:metal ion binding"/>
    <property type="evidence" value="ECO:0007669"/>
    <property type="project" value="UniProtKB-KW"/>
</dbReference>
<evidence type="ECO:0000259" key="14">
    <source>
        <dbReference type="Pfam" id="PF02872"/>
    </source>
</evidence>
<proteinExistence type="inferred from homology"/>
<protein>
    <recommendedName>
        <fullName evidence="17">5' nucleotidase</fullName>
    </recommendedName>
</protein>
<organism evidence="15 16">
    <name type="scientific">Haemaphysalis longicornis</name>
    <name type="common">Bush tick</name>
    <dbReference type="NCBI Taxonomy" id="44386"/>
    <lineage>
        <taxon>Eukaryota</taxon>
        <taxon>Metazoa</taxon>
        <taxon>Ecdysozoa</taxon>
        <taxon>Arthropoda</taxon>
        <taxon>Chelicerata</taxon>
        <taxon>Arachnida</taxon>
        <taxon>Acari</taxon>
        <taxon>Parasitiformes</taxon>
        <taxon>Ixodida</taxon>
        <taxon>Ixodoidea</taxon>
        <taxon>Ixodidae</taxon>
        <taxon>Haemaphysalinae</taxon>
        <taxon>Haemaphysalis</taxon>
    </lineage>
</organism>
<keyword evidence="4" id="KW-1201">Platelet aggregation inhibiting toxin</keyword>
<dbReference type="FunFam" id="3.90.780.10:FF:000004">
    <property type="entry name" value="UDP-sugar hydrolase, putative"/>
    <property type="match status" value="1"/>
</dbReference>
<sequence>MFGMQFLADGKIAKPRVTMEDPEIRQCQENMRGKQAIHVKELKAEYPNALFMNAGDFFQGTPYYTLLKQAVISTVMAAMGYNFVCLGNHEFDDGPENLAPFLKKMNESNVTVIGTNTNFSMDPHLNTYDLVKSARLTINETVIGILGAVIPATKYTSSPGPYVEFYEEIDSFKTEVEKLKKDGVNIIIAITHSGFEREKDIMKAVPEIDVLVGGHTNTFLYTGTDYPKENKPDGLYPTVVHRTNGNVGVIVQDFWFGKFLGVLHVAFDENGVVIGYGGNPVLLNSNVTEDQNMTDILKPFKENITELMARVIGRTKVLMEHASDFCRLQECNMGNLVADAYYDYYLNKETTEPPAWSHLSGAIVNAGSIRTALRSFSNITWGDVVTTLPYGNSLVVVTLSGSQLLQVFEHAVTNYTTNNQSRQGRFLHVSGFRVQYDLTRPNGARVANLRVLCANCSVPHYERLDCDRNYSIVAVNYLTNGGDGFKIFKSTNVSDVGPIEYEALEAYVVKMSPIKTPNEGRIKITWNESDAETVQKLRSKIRHPGTLDQDT</sequence>
<comment type="similarity">
    <text evidence="3 12">Belongs to the 5'-nucleotidase family.</text>
</comment>
<dbReference type="PRINTS" id="PR01607">
    <property type="entry name" value="APYRASEFAMLY"/>
</dbReference>
<dbReference type="AlphaFoldDB" id="A0A9J6G5A3"/>
<feature type="domain" description="Calcineurin-like phosphoesterase" evidence="13">
    <location>
        <begin position="39"/>
        <end position="216"/>
    </location>
</feature>
<dbReference type="FunFam" id="3.60.21.10:FF:000020">
    <property type="entry name" value="NT5E isoform 4"/>
    <property type="match status" value="1"/>
</dbReference>
<evidence type="ECO:0000313" key="16">
    <source>
        <dbReference type="Proteomes" id="UP000821853"/>
    </source>
</evidence>
<evidence type="ECO:0000256" key="11">
    <source>
        <dbReference type="ARBA" id="ARBA00023240"/>
    </source>
</evidence>
<accession>A0A9J6G5A3</accession>
<dbReference type="InterPro" id="IPR006179">
    <property type="entry name" value="5_nucleotidase/apyrase"/>
</dbReference>
<dbReference type="OMA" id="RMAVIQY"/>
<evidence type="ECO:0000256" key="1">
    <source>
        <dbReference type="ARBA" id="ARBA00000815"/>
    </source>
</evidence>
<keyword evidence="11" id="KW-1199">Hemostasis impairing toxin</keyword>
<dbReference type="EMBL" id="JABSTR010000005">
    <property type="protein sequence ID" value="KAH9370251.1"/>
    <property type="molecule type" value="Genomic_DNA"/>
</dbReference>
<evidence type="ECO:0000256" key="12">
    <source>
        <dbReference type="RuleBase" id="RU362119"/>
    </source>
</evidence>
<evidence type="ECO:0000256" key="6">
    <source>
        <dbReference type="ARBA" id="ARBA00022656"/>
    </source>
</evidence>
<dbReference type="GO" id="GO:0090729">
    <property type="term" value="F:toxin activity"/>
    <property type="evidence" value="ECO:0007669"/>
    <property type="project" value="UniProtKB-KW"/>
</dbReference>
<dbReference type="Pfam" id="PF00149">
    <property type="entry name" value="Metallophos"/>
    <property type="match status" value="1"/>
</dbReference>
<dbReference type="InterPro" id="IPR036907">
    <property type="entry name" value="5'-Nucleotdase_C_sf"/>
</dbReference>
<dbReference type="VEuPathDB" id="VectorBase:HLOH_043018"/>
<evidence type="ECO:0000256" key="5">
    <source>
        <dbReference type="ARBA" id="ARBA00022525"/>
    </source>
</evidence>
<reference evidence="15 16" key="1">
    <citation type="journal article" date="2020" name="Cell">
        <title>Large-Scale Comparative Analyses of Tick Genomes Elucidate Their Genetic Diversity and Vector Capacities.</title>
        <authorList>
            <consortium name="Tick Genome and Microbiome Consortium (TIGMIC)"/>
            <person name="Jia N."/>
            <person name="Wang J."/>
            <person name="Shi W."/>
            <person name="Du L."/>
            <person name="Sun Y."/>
            <person name="Zhan W."/>
            <person name="Jiang J.F."/>
            <person name="Wang Q."/>
            <person name="Zhang B."/>
            <person name="Ji P."/>
            <person name="Bell-Sakyi L."/>
            <person name="Cui X.M."/>
            <person name="Yuan T.T."/>
            <person name="Jiang B.G."/>
            <person name="Yang W.F."/>
            <person name="Lam T.T."/>
            <person name="Chang Q.C."/>
            <person name="Ding S.J."/>
            <person name="Wang X.J."/>
            <person name="Zhu J.G."/>
            <person name="Ruan X.D."/>
            <person name="Zhao L."/>
            <person name="Wei J.T."/>
            <person name="Ye R.Z."/>
            <person name="Que T.C."/>
            <person name="Du C.H."/>
            <person name="Zhou Y.H."/>
            <person name="Cheng J.X."/>
            <person name="Dai P.F."/>
            <person name="Guo W.B."/>
            <person name="Han X.H."/>
            <person name="Huang E.J."/>
            <person name="Li L.F."/>
            <person name="Wei W."/>
            <person name="Gao Y.C."/>
            <person name="Liu J.Z."/>
            <person name="Shao H.Z."/>
            <person name="Wang X."/>
            <person name="Wang C.C."/>
            <person name="Yang T.C."/>
            <person name="Huo Q.B."/>
            <person name="Li W."/>
            <person name="Chen H.Y."/>
            <person name="Chen S.E."/>
            <person name="Zhou L.G."/>
            <person name="Ni X.B."/>
            <person name="Tian J.H."/>
            <person name="Sheng Y."/>
            <person name="Liu T."/>
            <person name="Pan Y.S."/>
            <person name="Xia L.Y."/>
            <person name="Li J."/>
            <person name="Zhao F."/>
            <person name="Cao W.C."/>
        </authorList>
    </citation>
    <scope>NUCLEOTIDE SEQUENCE [LARGE SCALE GENOMIC DNA]</scope>
    <source>
        <strain evidence="15">HaeL-2018</strain>
    </source>
</reference>
<dbReference type="SUPFAM" id="SSF56300">
    <property type="entry name" value="Metallo-dependent phosphatases"/>
    <property type="match status" value="1"/>
</dbReference>
<dbReference type="GO" id="GO:0000166">
    <property type="term" value="F:nucleotide binding"/>
    <property type="evidence" value="ECO:0007669"/>
    <property type="project" value="UniProtKB-KW"/>
</dbReference>
<dbReference type="InterPro" id="IPR004843">
    <property type="entry name" value="Calcineurin-like_PHP"/>
</dbReference>
<evidence type="ECO:0000256" key="2">
    <source>
        <dbReference type="ARBA" id="ARBA00004613"/>
    </source>
</evidence>
<dbReference type="InterPro" id="IPR008334">
    <property type="entry name" value="5'-Nucleotdase_C"/>
</dbReference>
<dbReference type="InterPro" id="IPR006146">
    <property type="entry name" value="5'-Nucleotdase_CS"/>
</dbReference>
<keyword evidence="16" id="KW-1185">Reference proteome</keyword>
<evidence type="ECO:0000256" key="7">
    <source>
        <dbReference type="ARBA" id="ARBA00022723"/>
    </source>
</evidence>
<dbReference type="GO" id="GO:0005576">
    <property type="term" value="C:extracellular region"/>
    <property type="evidence" value="ECO:0007669"/>
    <property type="project" value="UniProtKB-SubCell"/>
</dbReference>
<feature type="domain" description="5'-Nucleotidase C-terminal" evidence="14">
    <location>
        <begin position="311"/>
        <end position="489"/>
    </location>
</feature>
<evidence type="ECO:0000313" key="15">
    <source>
        <dbReference type="EMBL" id="KAH9370251.1"/>
    </source>
</evidence>
<comment type="subcellular location">
    <subcellularLocation>
        <location evidence="2">Secreted</location>
    </subcellularLocation>
</comment>
<comment type="catalytic activity">
    <reaction evidence="1">
        <text>a ribonucleoside 5'-phosphate + H2O = a ribonucleoside + phosphate</text>
        <dbReference type="Rhea" id="RHEA:12484"/>
        <dbReference type="ChEBI" id="CHEBI:15377"/>
        <dbReference type="ChEBI" id="CHEBI:18254"/>
        <dbReference type="ChEBI" id="CHEBI:43474"/>
        <dbReference type="ChEBI" id="CHEBI:58043"/>
        <dbReference type="EC" id="3.1.3.5"/>
    </reaction>
</comment>
<dbReference type="GO" id="GO:0008253">
    <property type="term" value="F:5'-nucleotidase activity"/>
    <property type="evidence" value="ECO:0007669"/>
    <property type="project" value="UniProtKB-EC"/>
</dbReference>
<gene>
    <name evidence="15" type="ORF">HPB48_007412</name>
</gene>
<dbReference type="Gene3D" id="3.60.21.10">
    <property type="match status" value="1"/>
</dbReference>